<reference evidence="1 3" key="1">
    <citation type="submission" date="2018-08" db="EMBL/GenBank/DDBJ databases">
        <title>Genomic investigation of the strawberry pathogen Phytophthora fragariae indicates pathogenicity is determined by transcriptional variation in three key races.</title>
        <authorList>
            <person name="Adams T.M."/>
            <person name="Armitage A.D."/>
            <person name="Sobczyk M.K."/>
            <person name="Bates H.J."/>
            <person name="Dunwell J.M."/>
            <person name="Nellist C.F."/>
            <person name="Harrison R.J."/>
        </authorList>
    </citation>
    <scope>NUCLEOTIDE SEQUENCE [LARGE SCALE GENOMIC DNA]</scope>
    <source>
        <strain evidence="1 3">NOV-5</strain>
        <strain evidence="2 4">NOV-77</strain>
    </source>
</reference>
<dbReference type="EMBL" id="QXGA01003109">
    <property type="protein sequence ID" value="KAE9087434.1"/>
    <property type="molecule type" value="Genomic_DNA"/>
</dbReference>
<dbReference type="Proteomes" id="UP000440732">
    <property type="component" value="Unassembled WGS sequence"/>
</dbReference>
<proteinExistence type="predicted"/>
<evidence type="ECO:0000313" key="2">
    <source>
        <dbReference type="EMBL" id="KAE9295552.1"/>
    </source>
</evidence>
<comment type="caution">
    <text evidence="1">The sequence shown here is derived from an EMBL/GenBank/DDBJ whole genome shotgun (WGS) entry which is preliminary data.</text>
</comment>
<dbReference type="EMBL" id="QXFY01002562">
    <property type="protein sequence ID" value="KAE9295552.1"/>
    <property type="molecule type" value="Genomic_DNA"/>
</dbReference>
<dbReference type="AlphaFoldDB" id="A0A6A3R1X7"/>
<evidence type="ECO:0000313" key="3">
    <source>
        <dbReference type="Proteomes" id="UP000440732"/>
    </source>
</evidence>
<organism evidence="1 3">
    <name type="scientific">Phytophthora fragariae</name>
    <dbReference type="NCBI Taxonomy" id="53985"/>
    <lineage>
        <taxon>Eukaryota</taxon>
        <taxon>Sar</taxon>
        <taxon>Stramenopiles</taxon>
        <taxon>Oomycota</taxon>
        <taxon>Peronosporomycetes</taxon>
        <taxon>Peronosporales</taxon>
        <taxon>Peronosporaceae</taxon>
        <taxon>Phytophthora</taxon>
    </lineage>
</organism>
<evidence type="ECO:0000313" key="1">
    <source>
        <dbReference type="EMBL" id="KAE9087434.1"/>
    </source>
</evidence>
<protein>
    <submittedName>
        <fullName evidence="1">Uncharacterized protein</fullName>
    </submittedName>
</protein>
<accession>A0A6A3R1X7</accession>
<name>A0A6A3R1X7_9STRA</name>
<evidence type="ECO:0000313" key="4">
    <source>
        <dbReference type="Proteomes" id="UP000486351"/>
    </source>
</evidence>
<sequence>MVPVRAEGTLASLSAVSVTGALVTEVSPGSDALSVDARLDCVAGAALSWT</sequence>
<dbReference type="Proteomes" id="UP000486351">
    <property type="component" value="Unassembled WGS sequence"/>
</dbReference>
<gene>
    <name evidence="1" type="ORF">PF006_g25807</name>
    <name evidence="2" type="ORF">PF008_g24236</name>
</gene>